<dbReference type="AlphaFoldDB" id="A0A803PHY9"/>
<dbReference type="Gramene" id="evm.model.04.565">
    <property type="protein sequence ID" value="cds.evm.model.04.565"/>
    <property type="gene ID" value="evm.TU.04.565"/>
</dbReference>
<dbReference type="EnsemblPlants" id="evm.model.04.565">
    <property type="protein sequence ID" value="cds.evm.model.04.565"/>
    <property type="gene ID" value="evm.TU.04.565"/>
</dbReference>
<evidence type="ECO:0000313" key="1">
    <source>
        <dbReference type="EnsemblPlants" id="cds.evm.model.04.565"/>
    </source>
</evidence>
<dbReference type="EMBL" id="UZAU01000362">
    <property type="status" value="NOT_ANNOTATED_CDS"/>
    <property type="molecule type" value="Genomic_DNA"/>
</dbReference>
<name>A0A803PHY9_CANSA</name>
<evidence type="ECO:0000313" key="2">
    <source>
        <dbReference type="Proteomes" id="UP000596661"/>
    </source>
</evidence>
<proteinExistence type="predicted"/>
<reference evidence="1" key="1">
    <citation type="submission" date="2018-11" db="EMBL/GenBank/DDBJ databases">
        <authorList>
            <person name="Grassa J C."/>
        </authorList>
    </citation>
    <scope>NUCLEOTIDE SEQUENCE [LARGE SCALE GENOMIC DNA]</scope>
</reference>
<sequence length="142" mass="16255">MTTCVAAAEKTGVTATEKTIVATMEERHNSEKMNHQEFVIDPHIREMSLSMDIHNVTQNASVNVTRNAPVNVTRHTLRMSLGKDIHNETRSRYTMTSQMSLSHDLAKHGEFFPSKRRVKRGGYDHKDKVSMRGDYNNAFYML</sequence>
<organism evidence="1 2">
    <name type="scientific">Cannabis sativa</name>
    <name type="common">Hemp</name>
    <name type="synonym">Marijuana</name>
    <dbReference type="NCBI Taxonomy" id="3483"/>
    <lineage>
        <taxon>Eukaryota</taxon>
        <taxon>Viridiplantae</taxon>
        <taxon>Streptophyta</taxon>
        <taxon>Embryophyta</taxon>
        <taxon>Tracheophyta</taxon>
        <taxon>Spermatophyta</taxon>
        <taxon>Magnoliopsida</taxon>
        <taxon>eudicotyledons</taxon>
        <taxon>Gunneridae</taxon>
        <taxon>Pentapetalae</taxon>
        <taxon>rosids</taxon>
        <taxon>fabids</taxon>
        <taxon>Rosales</taxon>
        <taxon>Cannabaceae</taxon>
        <taxon>Cannabis</taxon>
    </lineage>
</organism>
<accession>A0A803PHY9</accession>
<keyword evidence="2" id="KW-1185">Reference proteome</keyword>
<reference evidence="1" key="2">
    <citation type="submission" date="2021-03" db="UniProtKB">
        <authorList>
            <consortium name="EnsemblPlants"/>
        </authorList>
    </citation>
    <scope>IDENTIFICATION</scope>
</reference>
<protein>
    <submittedName>
        <fullName evidence="1">Uncharacterized protein</fullName>
    </submittedName>
</protein>
<dbReference type="Proteomes" id="UP000596661">
    <property type="component" value="Chromosome 4"/>
</dbReference>